<dbReference type="EMBL" id="JAPYKS010000022">
    <property type="protein sequence ID" value="MEI9412087.1"/>
    <property type="molecule type" value="Genomic_DNA"/>
</dbReference>
<dbReference type="RefSeq" id="WP_337108522.1">
    <property type="nucleotide sequence ID" value="NZ_JAPYKS010000022.1"/>
</dbReference>
<gene>
    <name evidence="2" type="ORF">O7A60_25490</name>
</gene>
<dbReference type="Pfam" id="PF01814">
    <property type="entry name" value="Hemerythrin"/>
    <property type="match status" value="1"/>
</dbReference>
<reference evidence="2 3" key="1">
    <citation type="submission" date="2022-12" db="EMBL/GenBank/DDBJ databases">
        <authorList>
            <person name="Muema E."/>
        </authorList>
    </citation>
    <scope>NUCLEOTIDE SEQUENCE [LARGE SCALE GENOMIC DNA]</scope>
    <source>
        <strain evidence="3">1326</strain>
    </source>
</reference>
<keyword evidence="3" id="KW-1185">Reference proteome</keyword>
<accession>A0ABU8L363</accession>
<dbReference type="Gene3D" id="1.20.120.520">
    <property type="entry name" value="nmb1532 protein domain like"/>
    <property type="match status" value="1"/>
</dbReference>
<protein>
    <submittedName>
        <fullName evidence="2">Hemerythrin domain-containing protein</fullName>
    </submittedName>
</protein>
<comment type="caution">
    <text evidence="2">The sequence shown here is derived from an EMBL/GenBank/DDBJ whole genome shotgun (WGS) entry which is preliminary data.</text>
</comment>
<dbReference type="InterPro" id="IPR012312">
    <property type="entry name" value="Hemerythrin-like"/>
</dbReference>
<organism evidence="2 3">
    <name type="scientific">Mesorhizobium salmacidum</name>
    <dbReference type="NCBI Taxonomy" id="3015171"/>
    <lineage>
        <taxon>Bacteria</taxon>
        <taxon>Pseudomonadati</taxon>
        <taxon>Pseudomonadota</taxon>
        <taxon>Alphaproteobacteria</taxon>
        <taxon>Hyphomicrobiales</taxon>
        <taxon>Phyllobacteriaceae</taxon>
        <taxon>Mesorhizobium</taxon>
    </lineage>
</organism>
<sequence length="171" mass="19104">MASCKSSGVKCKAWQFVEGCLPGSRPCGDVCLLHDRKLRICDELEAIADRLPSVDRLKCRLMATELVPLLRMSHAREEEHLFPALAKDATEGKRMASLGRLRAEHIEDECAAQDLTDTLLTIGHGGGVANPEALGFMLRAFFRASRRHIAFEREHVLPFIAQQNRTKRPEA</sequence>
<name>A0ABU8L363_9HYPH</name>
<evidence type="ECO:0000259" key="1">
    <source>
        <dbReference type="Pfam" id="PF01814"/>
    </source>
</evidence>
<proteinExistence type="predicted"/>
<dbReference type="Proteomes" id="UP001387293">
    <property type="component" value="Unassembled WGS sequence"/>
</dbReference>
<evidence type="ECO:0000313" key="2">
    <source>
        <dbReference type="EMBL" id="MEI9412087.1"/>
    </source>
</evidence>
<feature type="domain" description="Hemerythrin-like" evidence="1">
    <location>
        <begin position="34"/>
        <end position="160"/>
    </location>
</feature>
<evidence type="ECO:0000313" key="3">
    <source>
        <dbReference type="Proteomes" id="UP001387293"/>
    </source>
</evidence>